<dbReference type="InterPro" id="IPR036065">
    <property type="entry name" value="BolA-like_sf"/>
</dbReference>
<protein>
    <submittedName>
        <fullName evidence="2">BolA family transcriptional regulator, general stress-responsive regulator</fullName>
    </submittedName>
</protein>
<dbReference type="GO" id="GO:0016226">
    <property type="term" value="P:iron-sulfur cluster assembly"/>
    <property type="evidence" value="ECO:0007669"/>
    <property type="project" value="TreeGrafter"/>
</dbReference>
<dbReference type="PIRSF" id="PIRSF003113">
    <property type="entry name" value="BolA"/>
    <property type="match status" value="1"/>
</dbReference>
<dbReference type="EMBL" id="AP024718">
    <property type="protein sequence ID" value="BCX88426.1"/>
    <property type="molecule type" value="Genomic_DNA"/>
</dbReference>
<keyword evidence="3" id="KW-1185">Reference proteome</keyword>
<accession>A0AAU9CCD9</accession>
<evidence type="ECO:0000313" key="3">
    <source>
        <dbReference type="Proteomes" id="UP001321450"/>
    </source>
</evidence>
<dbReference type="SUPFAM" id="SSF82657">
    <property type="entry name" value="BolA-like"/>
    <property type="match status" value="1"/>
</dbReference>
<dbReference type="AlphaFoldDB" id="A0AAU9CCD9"/>
<reference evidence="3" key="1">
    <citation type="journal article" date="2024" name="Int. J. Syst. Evol. Microbiol.">
        <title>Methylomarinovum tepidoasis sp. nov., a moderately thermophilic methanotroph of the family Methylothermaceae isolated from a deep-sea hydrothermal field.</title>
        <authorList>
            <person name="Hirayama H."/>
            <person name="Takaki Y."/>
            <person name="Abe M."/>
            <person name="Miyazaki M."/>
            <person name="Uematsu K."/>
            <person name="Matsui Y."/>
            <person name="Takai K."/>
        </authorList>
    </citation>
    <scope>NUCLEOTIDE SEQUENCE [LARGE SCALE GENOMIC DNA]</scope>
    <source>
        <strain evidence="3">IN45</strain>
    </source>
</reference>
<evidence type="ECO:0000256" key="1">
    <source>
        <dbReference type="RuleBase" id="RU003860"/>
    </source>
</evidence>
<dbReference type="Gene3D" id="3.30.300.90">
    <property type="entry name" value="BolA-like"/>
    <property type="match status" value="1"/>
</dbReference>
<dbReference type="KEGG" id="meiy:MIN45_P0795"/>
<sequence length="92" mass="9943">MSDRVSRIKDRLRQTLSPQHLELVDASAAHAGHAQAGGAGHFYLTIVSAAFAGKGPVQRHQLVYQALGDMMQSEIHALSIQAYTPEEFATKG</sequence>
<gene>
    <name evidence="2" type="ORF">MIN45_P0795</name>
</gene>
<dbReference type="PANTHER" id="PTHR46230:SF7">
    <property type="entry name" value="BOLA-LIKE PROTEIN 1"/>
    <property type="match status" value="1"/>
</dbReference>
<dbReference type="Proteomes" id="UP001321450">
    <property type="component" value="Chromosome"/>
</dbReference>
<dbReference type="RefSeq" id="WP_286293541.1">
    <property type="nucleotide sequence ID" value="NZ_AP024718.1"/>
</dbReference>
<organism evidence="2 3">
    <name type="scientific">Methylomarinovum tepidoasis</name>
    <dbReference type="NCBI Taxonomy" id="2840183"/>
    <lineage>
        <taxon>Bacteria</taxon>
        <taxon>Pseudomonadati</taxon>
        <taxon>Pseudomonadota</taxon>
        <taxon>Gammaproteobacteria</taxon>
        <taxon>Methylococcales</taxon>
        <taxon>Methylothermaceae</taxon>
        <taxon>Methylomarinovum</taxon>
    </lineage>
</organism>
<dbReference type="InterPro" id="IPR002634">
    <property type="entry name" value="BolA"/>
</dbReference>
<evidence type="ECO:0000313" key="2">
    <source>
        <dbReference type="EMBL" id="BCX88426.1"/>
    </source>
</evidence>
<name>A0AAU9CCD9_9GAMM</name>
<proteinExistence type="inferred from homology"/>
<comment type="similarity">
    <text evidence="1">Belongs to the BolA/IbaG family.</text>
</comment>
<dbReference type="Pfam" id="PF01722">
    <property type="entry name" value="BolA"/>
    <property type="match status" value="1"/>
</dbReference>
<dbReference type="PANTHER" id="PTHR46230">
    <property type="match status" value="1"/>
</dbReference>